<dbReference type="PANTHER" id="PTHR43156">
    <property type="entry name" value="STAGE II SPORULATION PROTEIN E-RELATED"/>
    <property type="match status" value="1"/>
</dbReference>
<sequence>MTAPTAARPFPEPRTAPGTATGRARPPVDTIRTLAEVFLDAPVGLAVLDADGVEWAANARWEQLLGRRRAEGATVPWTDRLPEAERERAARAVAEALALPGRDAVTARLPRLRLAVRALGTPGLCAATVEQDDGTPDEEHTERDAQLRLALEMADLAAWSVDAETLRHRWFAGSEKLYGITPGPMGEGIVEVIAPEDMEAATTAFHRALDGVEPLDMRFRLATGDRAGRWLRVKARSHTVGTPPRRTLIGITRDVTDAVHHQDRLRERADNAADRADRIQDLATALLSATTTDEVARAVADHFCDSTDAIGALVLVPEEGRLRTVAGSGTGVRMGELIDGTPLDEAGIPALVMREGKALYVRSRAEMLALSGGDPHGWLSRTRARSWALLPLSHGALLFGYAREHDFPVAERTLLLALAGLTSQAMERCGLVQARIDLAGAVQRALLPEELPRLPGLRLAARYAPARDGVTVGGDWYDATRLPDGRCALVIGDVEGHDVESAATMGQVRTAVRAYARTRLDPSAVLAHANALLCSLDMTLFTTCTYVVVDREHGELTAATAGHVPALLGRSDGTTRVLAPPPGPPLGVLPTATYPAVRLPLHGARWLALLTDGLLEGPDLELDAGVERLRHSVPAGAGDDPARLADALLEAAASTGHRDDAAVLTACF</sequence>
<dbReference type="CDD" id="cd00130">
    <property type="entry name" value="PAS"/>
    <property type="match status" value="1"/>
</dbReference>
<evidence type="ECO:0000256" key="2">
    <source>
        <dbReference type="SAM" id="MobiDB-lite"/>
    </source>
</evidence>
<feature type="domain" description="PAS" evidence="3">
    <location>
        <begin position="32"/>
        <end position="98"/>
    </location>
</feature>
<evidence type="ECO:0000313" key="6">
    <source>
        <dbReference type="Proteomes" id="UP001500879"/>
    </source>
</evidence>
<feature type="domain" description="PAS" evidence="3">
    <location>
        <begin position="145"/>
        <end position="210"/>
    </location>
</feature>
<dbReference type="SUPFAM" id="SSF55785">
    <property type="entry name" value="PYP-like sensor domain (PAS domain)"/>
    <property type="match status" value="2"/>
</dbReference>
<name>A0ABN0YMY5_9ACTN</name>
<keyword evidence="1" id="KW-0378">Hydrolase</keyword>
<dbReference type="Pfam" id="PF13185">
    <property type="entry name" value="GAF_2"/>
    <property type="match status" value="1"/>
</dbReference>
<dbReference type="InterPro" id="IPR035965">
    <property type="entry name" value="PAS-like_dom_sf"/>
</dbReference>
<dbReference type="InterPro" id="IPR003018">
    <property type="entry name" value="GAF"/>
</dbReference>
<comment type="caution">
    <text evidence="5">The sequence shown here is derived from an EMBL/GenBank/DDBJ whole genome shotgun (WGS) entry which is preliminary data.</text>
</comment>
<dbReference type="SMART" id="SM00331">
    <property type="entry name" value="PP2C_SIG"/>
    <property type="match status" value="1"/>
</dbReference>
<dbReference type="SMART" id="SM00091">
    <property type="entry name" value="PAS"/>
    <property type="match status" value="2"/>
</dbReference>
<dbReference type="SUPFAM" id="SSF81606">
    <property type="entry name" value="PP2C-like"/>
    <property type="match status" value="1"/>
</dbReference>
<evidence type="ECO:0008006" key="7">
    <source>
        <dbReference type="Google" id="ProtNLM"/>
    </source>
</evidence>
<dbReference type="Gene3D" id="3.30.450.40">
    <property type="match status" value="1"/>
</dbReference>
<dbReference type="InterPro" id="IPR052016">
    <property type="entry name" value="Bact_Sigma-Reg"/>
</dbReference>
<feature type="region of interest" description="Disordered" evidence="2">
    <location>
        <begin position="1"/>
        <end position="26"/>
    </location>
</feature>
<gene>
    <name evidence="5" type="ORF">GCM10010357_22640</name>
</gene>
<dbReference type="Pfam" id="PF07228">
    <property type="entry name" value="SpoIIE"/>
    <property type="match status" value="1"/>
</dbReference>
<dbReference type="InterPro" id="IPR029016">
    <property type="entry name" value="GAF-like_dom_sf"/>
</dbReference>
<evidence type="ECO:0000259" key="4">
    <source>
        <dbReference type="SMART" id="SM00331"/>
    </source>
</evidence>
<proteinExistence type="predicted"/>
<dbReference type="Proteomes" id="UP001500879">
    <property type="component" value="Unassembled WGS sequence"/>
</dbReference>
<accession>A0ABN0YMY5</accession>
<dbReference type="SUPFAM" id="SSF55781">
    <property type="entry name" value="GAF domain-like"/>
    <property type="match status" value="1"/>
</dbReference>
<feature type="domain" description="PPM-type phosphatase" evidence="4">
    <location>
        <begin position="457"/>
        <end position="668"/>
    </location>
</feature>
<protein>
    <recommendedName>
        <fullName evidence="7">PAS domain S-box protein</fullName>
    </recommendedName>
</protein>
<dbReference type="Gene3D" id="3.30.450.20">
    <property type="entry name" value="PAS domain"/>
    <property type="match status" value="2"/>
</dbReference>
<evidence type="ECO:0000256" key="1">
    <source>
        <dbReference type="ARBA" id="ARBA00022801"/>
    </source>
</evidence>
<dbReference type="InterPro" id="IPR000014">
    <property type="entry name" value="PAS"/>
</dbReference>
<evidence type="ECO:0000313" key="5">
    <source>
        <dbReference type="EMBL" id="GAA0401032.1"/>
    </source>
</evidence>
<evidence type="ECO:0000259" key="3">
    <source>
        <dbReference type="SMART" id="SM00091"/>
    </source>
</evidence>
<organism evidence="5 6">
    <name type="scientific">Streptomyces luteireticuli</name>
    <dbReference type="NCBI Taxonomy" id="173858"/>
    <lineage>
        <taxon>Bacteria</taxon>
        <taxon>Bacillati</taxon>
        <taxon>Actinomycetota</taxon>
        <taxon>Actinomycetes</taxon>
        <taxon>Kitasatosporales</taxon>
        <taxon>Streptomycetaceae</taxon>
        <taxon>Streptomyces</taxon>
    </lineage>
</organism>
<keyword evidence="6" id="KW-1185">Reference proteome</keyword>
<dbReference type="InterPro" id="IPR001932">
    <property type="entry name" value="PPM-type_phosphatase-like_dom"/>
</dbReference>
<dbReference type="RefSeq" id="WP_344022731.1">
    <property type="nucleotide sequence ID" value="NZ_BAAABX010000023.1"/>
</dbReference>
<dbReference type="InterPro" id="IPR036457">
    <property type="entry name" value="PPM-type-like_dom_sf"/>
</dbReference>
<dbReference type="PANTHER" id="PTHR43156:SF2">
    <property type="entry name" value="STAGE II SPORULATION PROTEIN E"/>
    <property type="match status" value="1"/>
</dbReference>
<dbReference type="EMBL" id="BAAABX010000023">
    <property type="protein sequence ID" value="GAA0401032.1"/>
    <property type="molecule type" value="Genomic_DNA"/>
</dbReference>
<reference evidence="5 6" key="1">
    <citation type="journal article" date="2019" name="Int. J. Syst. Evol. Microbiol.">
        <title>The Global Catalogue of Microorganisms (GCM) 10K type strain sequencing project: providing services to taxonomists for standard genome sequencing and annotation.</title>
        <authorList>
            <consortium name="The Broad Institute Genomics Platform"/>
            <consortium name="The Broad Institute Genome Sequencing Center for Infectious Disease"/>
            <person name="Wu L."/>
            <person name="Ma J."/>
        </authorList>
    </citation>
    <scope>NUCLEOTIDE SEQUENCE [LARGE SCALE GENOMIC DNA]</scope>
    <source>
        <strain evidence="5 6">JCM 4788</strain>
    </source>
</reference>
<dbReference type="Gene3D" id="3.60.40.10">
    <property type="entry name" value="PPM-type phosphatase domain"/>
    <property type="match status" value="1"/>
</dbReference>